<evidence type="ECO:0000256" key="2">
    <source>
        <dbReference type="SAM" id="Phobius"/>
    </source>
</evidence>
<evidence type="ECO:0000256" key="1">
    <source>
        <dbReference type="SAM" id="MobiDB-lite"/>
    </source>
</evidence>
<protein>
    <submittedName>
        <fullName evidence="3">Uncharacterized protein</fullName>
    </submittedName>
</protein>
<feature type="region of interest" description="Disordered" evidence="1">
    <location>
        <begin position="202"/>
        <end position="260"/>
    </location>
</feature>
<keyword evidence="4" id="KW-1185">Reference proteome</keyword>
<keyword evidence="2" id="KW-0472">Membrane</keyword>
<feature type="compositionally biased region" description="Low complexity" evidence="1">
    <location>
        <begin position="329"/>
        <end position="340"/>
    </location>
</feature>
<sequence>MNGNGVAAYPLEQRQVLGGILSGVLDGAGTLVSQVGDGVTSVVGGVTSVVGGVVTPIIPPPPSTSSTIATTTPTTTSATSSSTPTVSTTSSTSETSTFESSSTSGRISSSSSSTRPSSASASTTPVSTSESVFETTTNGEGRTVTSFVNAPASPTSTPAPPPKSFLQNKPLSGFVFALCGVVGLVLIILITTFALRRSRRKKLEREAVSYDPGRGSYNDDMETRLVDEKGGGGGDLLSPLARHGSQNSARTYGSPYVPNAQQGYYDQRIPAYGQYPNYAPRSPFEQQQQQMYPNYSATANYPGAPLPPRSPNPAYDPNAGRVSPTELYRSNTRSSNNSDSAAHVPSPPLPPLPTSLLNGAAAKSPPPVTTNRVPAPTQLPATFGGNGSIDERQGIPPIDLRVSGNKPTRVRVECTSETPLPSILFCSPTPFGYLQKWSRS</sequence>
<gene>
    <name evidence="3" type="ORF">AAF712_002108</name>
</gene>
<proteinExistence type="predicted"/>
<comment type="caution">
    <text evidence="3">The sequence shown here is derived from an EMBL/GenBank/DDBJ whole genome shotgun (WGS) entry which is preliminary data.</text>
</comment>
<feature type="compositionally biased region" description="Polar residues" evidence="1">
    <location>
        <begin position="138"/>
        <end position="148"/>
    </location>
</feature>
<feature type="compositionally biased region" description="Low complexity" evidence="1">
    <location>
        <begin position="64"/>
        <end position="137"/>
    </location>
</feature>
<feature type="region of interest" description="Disordered" evidence="1">
    <location>
        <begin position="56"/>
        <end position="161"/>
    </location>
</feature>
<evidence type="ECO:0000313" key="4">
    <source>
        <dbReference type="Proteomes" id="UP001437256"/>
    </source>
</evidence>
<feature type="transmembrane region" description="Helical" evidence="2">
    <location>
        <begin position="171"/>
        <end position="195"/>
    </location>
</feature>
<keyword evidence="2" id="KW-0812">Transmembrane</keyword>
<feature type="compositionally biased region" description="Basic and acidic residues" evidence="1">
    <location>
        <begin position="221"/>
        <end position="230"/>
    </location>
</feature>
<accession>A0ABR3AEA2</accession>
<name>A0ABR3AEA2_9AGAR</name>
<reference evidence="3 4" key="1">
    <citation type="submission" date="2024-05" db="EMBL/GenBank/DDBJ databases">
        <title>A draft genome resource for the thread blight pathogen Marasmius tenuissimus strain MS-2.</title>
        <authorList>
            <person name="Yulfo-Soto G.E."/>
            <person name="Baruah I.K."/>
            <person name="Amoako-Attah I."/>
            <person name="Bukari Y."/>
            <person name="Meinhardt L.W."/>
            <person name="Bailey B.A."/>
            <person name="Cohen S.P."/>
        </authorList>
    </citation>
    <scope>NUCLEOTIDE SEQUENCE [LARGE SCALE GENOMIC DNA]</scope>
    <source>
        <strain evidence="3 4">MS-2</strain>
    </source>
</reference>
<organism evidence="3 4">
    <name type="scientific">Marasmius tenuissimus</name>
    <dbReference type="NCBI Taxonomy" id="585030"/>
    <lineage>
        <taxon>Eukaryota</taxon>
        <taxon>Fungi</taxon>
        <taxon>Dikarya</taxon>
        <taxon>Basidiomycota</taxon>
        <taxon>Agaricomycotina</taxon>
        <taxon>Agaricomycetes</taxon>
        <taxon>Agaricomycetidae</taxon>
        <taxon>Agaricales</taxon>
        <taxon>Marasmiineae</taxon>
        <taxon>Marasmiaceae</taxon>
        <taxon>Marasmius</taxon>
    </lineage>
</organism>
<evidence type="ECO:0000313" key="3">
    <source>
        <dbReference type="EMBL" id="KAL0070887.1"/>
    </source>
</evidence>
<dbReference type="EMBL" id="JBBXMP010000005">
    <property type="protein sequence ID" value="KAL0070887.1"/>
    <property type="molecule type" value="Genomic_DNA"/>
</dbReference>
<dbReference type="Proteomes" id="UP001437256">
    <property type="component" value="Unassembled WGS sequence"/>
</dbReference>
<feature type="region of interest" description="Disordered" evidence="1">
    <location>
        <begin position="296"/>
        <end position="374"/>
    </location>
</feature>
<keyword evidence="2" id="KW-1133">Transmembrane helix</keyword>